<protein>
    <submittedName>
        <fullName evidence="2">Uncharacterized protein</fullName>
    </submittedName>
</protein>
<comment type="similarity">
    <text evidence="1">Belongs to the asaB hydroxylase/desaturase family.</text>
</comment>
<dbReference type="InterPro" id="IPR044053">
    <property type="entry name" value="AsaB-like"/>
</dbReference>
<dbReference type="PANTHER" id="PTHR34598:SF3">
    <property type="entry name" value="OXIDOREDUCTASE AN1597"/>
    <property type="match status" value="1"/>
</dbReference>
<gene>
    <name evidence="2" type="ORF">B0A52_02380</name>
</gene>
<dbReference type="OrthoDB" id="412788at2759"/>
<reference evidence="2 3" key="1">
    <citation type="submission" date="2017-03" db="EMBL/GenBank/DDBJ databases">
        <title>Genomes of endolithic fungi from Antarctica.</title>
        <authorList>
            <person name="Coleine C."/>
            <person name="Masonjones S."/>
            <person name="Stajich J.E."/>
        </authorList>
    </citation>
    <scope>NUCLEOTIDE SEQUENCE [LARGE SCALE GENOMIC DNA]</scope>
    <source>
        <strain evidence="2 3">CCFEE 6314</strain>
    </source>
</reference>
<dbReference type="PANTHER" id="PTHR34598">
    <property type="entry name" value="BLL6449 PROTEIN"/>
    <property type="match status" value="1"/>
</dbReference>
<evidence type="ECO:0000256" key="1">
    <source>
        <dbReference type="ARBA" id="ARBA00023604"/>
    </source>
</evidence>
<proteinExistence type="inferred from homology"/>
<evidence type="ECO:0000313" key="3">
    <source>
        <dbReference type="Proteomes" id="UP000288859"/>
    </source>
</evidence>
<organism evidence="2 3">
    <name type="scientific">Exophiala mesophila</name>
    <name type="common">Black yeast-like fungus</name>
    <dbReference type="NCBI Taxonomy" id="212818"/>
    <lineage>
        <taxon>Eukaryota</taxon>
        <taxon>Fungi</taxon>
        <taxon>Dikarya</taxon>
        <taxon>Ascomycota</taxon>
        <taxon>Pezizomycotina</taxon>
        <taxon>Eurotiomycetes</taxon>
        <taxon>Chaetothyriomycetidae</taxon>
        <taxon>Chaetothyriales</taxon>
        <taxon>Herpotrichiellaceae</taxon>
        <taxon>Exophiala</taxon>
    </lineage>
</organism>
<dbReference type="Proteomes" id="UP000288859">
    <property type="component" value="Unassembled WGS sequence"/>
</dbReference>
<dbReference type="GO" id="GO:0016491">
    <property type="term" value="F:oxidoreductase activity"/>
    <property type="evidence" value="ECO:0007669"/>
    <property type="project" value="InterPro"/>
</dbReference>
<accession>A0A438NBU8</accession>
<dbReference type="AlphaFoldDB" id="A0A438NBU8"/>
<name>A0A438NBU8_EXOME</name>
<comment type="caution">
    <text evidence="2">The sequence shown here is derived from an EMBL/GenBank/DDBJ whole genome shotgun (WGS) entry which is preliminary data.</text>
</comment>
<sequence length="179" mass="20123">MPDIVTSVGYLADLDLYKREKPYSVLVSPEQAAKLPPGTQTSNLEFEQHENILVKDIRDSKPSAFELDKTGFEVVTDLFDISDIQEWSGLRQYQTQTEKFLQARFGVDRAVCWDVTLRHNVEREVTVVDLNDWTTPDGVAAGAHNDVTAISGPNIIADHLSEELKAVYHAGGYQFRIVK</sequence>
<dbReference type="EMBL" id="NAJM01000009">
    <property type="protein sequence ID" value="RVX73252.1"/>
    <property type="molecule type" value="Genomic_DNA"/>
</dbReference>
<evidence type="ECO:0000313" key="2">
    <source>
        <dbReference type="EMBL" id="RVX73252.1"/>
    </source>
</evidence>
<dbReference type="VEuPathDB" id="FungiDB:PV10_08135"/>